<dbReference type="PANTHER" id="PTHR34387:SF1">
    <property type="entry name" value="PERIPLASMIC IMMUNOGENIC PROTEIN"/>
    <property type="match status" value="1"/>
</dbReference>
<comment type="caution">
    <text evidence="2">The sequence shown here is derived from an EMBL/GenBank/DDBJ whole genome shotgun (WGS) entry which is preliminary data.</text>
</comment>
<feature type="signal peptide" evidence="1">
    <location>
        <begin position="1"/>
        <end position="21"/>
    </location>
</feature>
<dbReference type="Gene3D" id="3.30.110.170">
    <property type="entry name" value="Protein of unknown function (DUF541), domain 1"/>
    <property type="match status" value="1"/>
</dbReference>
<evidence type="ECO:0000313" key="3">
    <source>
        <dbReference type="Proteomes" id="UP001224392"/>
    </source>
</evidence>
<sequence length="238" mass="25334">MKNAFRLLLAALFLLPLFALANGLPDARHIQVSGTAYVEALPDYVEISLSISETASTLEEARKAVDVRTRSVLEAAASGGVLEEDIDASLISAQPEYEYANRGRVYKGERVNRSVTLRLRDLERYSELVQKLTGSGITRLEGISLHHSKISELKSEAMKLAIADAKTRAEIIAAEFGASVGAVYGISAQASGPSPVFRGGIAGAAAMSAESAQADQGAGLKIAKQKIHQSIYAVFTLN</sequence>
<accession>A0ABQ6M282</accession>
<keyword evidence="1" id="KW-0732">Signal</keyword>
<dbReference type="PANTHER" id="PTHR34387">
    <property type="entry name" value="SLR1258 PROTEIN"/>
    <property type="match status" value="1"/>
</dbReference>
<dbReference type="Pfam" id="PF04402">
    <property type="entry name" value="SIMPL"/>
    <property type="match status" value="1"/>
</dbReference>
<name>A0ABQ6M282_9GAMM</name>
<reference evidence="2 3" key="1">
    <citation type="submission" date="2023-04" db="EMBL/GenBank/DDBJ databases">
        <title>Marinobulbifer ophiurae gen. nov., sp. Nov., isolate from tissue of brittle star Ophioplocus japonicus.</title>
        <authorList>
            <person name="Kawano K."/>
            <person name="Sawayama S."/>
            <person name="Nakagawa S."/>
        </authorList>
    </citation>
    <scope>NUCLEOTIDE SEQUENCE [LARGE SCALE GENOMIC DNA]</scope>
    <source>
        <strain evidence="2 3">NKW57</strain>
    </source>
</reference>
<organism evidence="2 3">
    <name type="scientific">Biformimicrobium ophioploci</name>
    <dbReference type="NCBI Taxonomy" id="3036711"/>
    <lineage>
        <taxon>Bacteria</taxon>
        <taxon>Pseudomonadati</taxon>
        <taxon>Pseudomonadota</taxon>
        <taxon>Gammaproteobacteria</taxon>
        <taxon>Cellvibrionales</taxon>
        <taxon>Microbulbiferaceae</taxon>
        <taxon>Biformimicrobium</taxon>
    </lineage>
</organism>
<dbReference type="InterPro" id="IPR052022">
    <property type="entry name" value="26kDa_periplasmic_antigen"/>
</dbReference>
<keyword evidence="3" id="KW-1185">Reference proteome</keyword>
<dbReference type="InterPro" id="IPR007497">
    <property type="entry name" value="SIMPL/DUF541"/>
</dbReference>
<dbReference type="EMBL" id="BSYJ01000006">
    <property type="protein sequence ID" value="GMG88443.1"/>
    <property type="molecule type" value="Genomic_DNA"/>
</dbReference>
<gene>
    <name evidence="2" type="ORF">MNKW57_27640</name>
</gene>
<evidence type="ECO:0000256" key="1">
    <source>
        <dbReference type="SAM" id="SignalP"/>
    </source>
</evidence>
<dbReference type="Gene3D" id="3.30.70.2970">
    <property type="entry name" value="Protein of unknown function (DUF541), domain 2"/>
    <property type="match status" value="1"/>
</dbReference>
<proteinExistence type="predicted"/>
<dbReference type="RefSeq" id="WP_285765054.1">
    <property type="nucleotide sequence ID" value="NZ_BSYJ01000006.1"/>
</dbReference>
<protein>
    <submittedName>
        <fullName evidence="2">Oxidative stress defense protein</fullName>
    </submittedName>
</protein>
<evidence type="ECO:0000313" key="2">
    <source>
        <dbReference type="EMBL" id="GMG88443.1"/>
    </source>
</evidence>
<feature type="chain" id="PRO_5045436576" evidence="1">
    <location>
        <begin position="22"/>
        <end position="238"/>
    </location>
</feature>
<dbReference type="Proteomes" id="UP001224392">
    <property type="component" value="Unassembled WGS sequence"/>
</dbReference>